<evidence type="ECO:0008006" key="4">
    <source>
        <dbReference type="Google" id="ProtNLM"/>
    </source>
</evidence>
<evidence type="ECO:0000256" key="1">
    <source>
        <dbReference type="SAM" id="Phobius"/>
    </source>
</evidence>
<keyword evidence="1" id="KW-0472">Membrane</keyword>
<sequence length="97" mass="11255">MITAALIVYGIGWLIMSLIGGFAWLLGLGFNQDNMSTFAFEQAKLTITMFFLIWFWPIAIPIVWYIQRREDKAIALRNALYRERKAKEAYETSEGQD</sequence>
<evidence type="ECO:0000313" key="3">
    <source>
        <dbReference type="Proteomes" id="UP000223009"/>
    </source>
</evidence>
<dbReference type="EMBL" id="MF155946">
    <property type="protein sequence ID" value="ASR75604.1"/>
    <property type="molecule type" value="Genomic_DNA"/>
</dbReference>
<organism evidence="2 3">
    <name type="scientific">Streptomyces phage Mildred21</name>
    <dbReference type="NCBI Taxonomy" id="2023959"/>
    <lineage>
        <taxon>Viruses</taxon>
        <taxon>Duplodnaviria</taxon>
        <taxon>Heunggongvirae</taxon>
        <taxon>Uroviricota</taxon>
        <taxon>Caudoviricetes</taxon>
        <taxon>Stanwilliamsviridae</taxon>
        <taxon>Boydwoodruffvirinae</taxon>
        <taxon>Samistivirus</taxon>
        <taxon>Samistivirus mildred21</taxon>
    </lineage>
</organism>
<evidence type="ECO:0000313" key="2">
    <source>
        <dbReference type="EMBL" id="ASR75604.1"/>
    </source>
</evidence>
<accession>A0A222YUF9</accession>
<reference evidence="2 3" key="1">
    <citation type="submission" date="2017-05" db="EMBL/GenBank/DDBJ databases">
        <authorList>
            <person name="Chapman J."/>
            <person name="Chang C."/>
            <person name="Suresh T."/>
            <person name="Shishido T.C."/>
            <person name="Bindert I."/>
            <person name="Shaffer C.D."/>
            <person name="Weston-Hafer K.A."/>
            <person name="Russell D.A."/>
            <person name="Pope W.H."/>
            <person name="Jacobs-Sera D."/>
            <person name="Hendrix R.W."/>
            <person name="Hatfull G.F."/>
        </authorList>
    </citation>
    <scope>NUCLEOTIDE SEQUENCE [LARGE SCALE GENOMIC DNA]</scope>
</reference>
<protein>
    <recommendedName>
        <fullName evidence="4">DUF3302 domain-containing protein</fullName>
    </recommendedName>
</protein>
<feature type="transmembrane region" description="Helical" evidence="1">
    <location>
        <begin position="7"/>
        <end position="27"/>
    </location>
</feature>
<gene>
    <name evidence="2" type="ORF">SEA_MILDRED21_247</name>
</gene>
<keyword evidence="1" id="KW-0812">Transmembrane</keyword>
<keyword evidence="1" id="KW-1133">Transmembrane helix</keyword>
<feature type="transmembrane region" description="Helical" evidence="1">
    <location>
        <begin position="47"/>
        <end position="66"/>
    </location>
</feature>
<proteinExistence type="predicted"/>
<keyword evidence="3" id="KW-1185">Reference proteome</keyword>
<dbReference type="Proteomes" id="UP000223009">
    <property type="component" value="Segment"/>
</dbReference>
<name>A0A222YUF9_9CAUD</name>